<reference evidence="2" key="2">
    <citation type="submission" date="2020-09" db="EMBL/GenBank/DDBJ databases">
        <authorList>
            <person name="Sun Q."/>
            <person name="Zhou Y."/>
        </authorList>
    </citation>
    <scope>NUCLEOTIDE SEQUENCE</scope>
    <source>
        <strain evidence="2">CGMCC 1.15152</strain>
    </source>
</reference>
<name>A0A916Y0I8_9MICO</name>
<dbReference type="AlphaFoldDB" id="A0A916Y0I8"/>
<gene>
    <name evidence="2" type="ORF">GCM10010915_01690</name>
</gene>
<evidence type="ECO:0000256" key="1">
    <source>
        <dbReference type="SAM" id="Phobius"/>
    </source>
</evidence>
<protein>
    <submittedName>
        <fullName evidence="2">Uncharacterized protein</fullName>
    </submittedName>
</protein>
<accession>A0A916Y0I8</accession>
<proteinExistence type="predicted"/>
<evidence type="ECO:0000313" key="3">
    <source>
        <dbReference type="Proteomes" id="UP000633205"/>
    </source>
</evidence>
<keyword evidence="1" id="KW-0812">Transmembrane</keyword>
<evidence type="ECO:0000313" key="2">
    <source>
        <dbReference type="EMBL" id="GGD25426.1"/>
    </source>
</evidence>
<feature type="transmembrane region" description="Helical" evidence="1">
    <location>
        <begin position="20"/>
        <end position="41"/>
    </location>
</feature>
<dbReference type="RefSeq" id="WP_188710441.1">
    <property type="nucleotide sequence ID" value="NZ_BMHO01000001.1"/>
</dbReference>
<organism evidence="2 3">
    <name type="scientific">Microbacterium faecale</name>
    <dbReference type="NCBI Taxonomy" id="1804630"/>
    <lineage>
        <taxon>Bacteria</taxon>
        <taxon>Bacillati</taxon>
        <taxon>Actinomycetota</taxon>
        <taxon>Actinomycetes</taxon>
        <taxon>Micrococcales</taxon>
        <taxon>Microbacteriaceae</taxon>
        <taxon>Microbacterium</taxon>
    </lineage>
</organism>
<comment type="caution">
    <text evidence="2">The sequence shown here is derived from an EMBL/GenBank/DDBJ whole genome shotgun (WGS) entry which is preliminary data.</text>
</comment>
<sequence length="368" mass="39644">MSPGSVERARRSSHPVGQLFLALGLLAVVIGAIVVGFLALYKEFWGPGAFAERYVETIAAGDASGALAIPGVTPEFAELEEIDRGYASEALLRSAALVSEIDDVRVVDDVATMTGDREVHVVTLEFTLDGESDQMVFRVERDESDGLVPAWRFETSPLAVIDLTVRGSWRFSVNDFEIDKRQISPAGVDAKPLDTISLLTFSPGVYDVAVDTAATSAPAEEVRATGLLEKIPLDVQTVPTRELTNVVQSSVENFLDETCTTQSVLQPGDCPFGYDASWGIAQPDIDWSIATYPRTALVPDGDDWRVSSTSGVAHISLSVLCYSNGAVIPVDEDVHFTMIAEVDVRDDGGVHITIDRDGEQPLTTNHCA</sequence>
<keyword evidence="1" id="KW-0472">Membrane</keyword>
<reference evidence="2" key="1">
    <citation type="journal article" date="2014" name="Int. J. Syst. Evol. Microbiol.">
        <title>Complete genome sequence of Corynebacterium casei LMG S-19264T (=DSM 44701T), isolated from a smear-ripened cheese.</title>
        <authorList>
            <consortium name="US DOE Joint Genome Institute (JGI-PGF)"/>
            <person name="Walter F."/>
            <person name="Albersmeier A."/>
            <person name="Kalinowski J."/>
            <person name="Ruckert C."/>
        </authorList>
    </citation>
    <scope>NUCLEOTIDE SEQUENCE</scope>
    <source>
        <strain evidence="2">CGMCC 1.15152</strain>
    </source>
</reference>
<keyword evidence="1" id="KW-1133">Transmembrane helix</keyword>
<keyword evidence="3" id="KW-1185">Reference proteome</keyword>
<dbReference type="EMBL" id="BMHO01000001">
    <property type="protein sequence ID" value="GGD25426.1"/>
    <property type="molecule type" value="Genomic_DNA"/>
</dbReference>
<dbReference type="Proteomes" id="UP000633205">
    <property type="component" value="Unassembled WGS sequence"/>
</dbReference>